<feature type="transmembrane region" description="Helical" evidence="1">
    <location>
        <begin position="31"/>
        <end position="50"/>
    </location>
</feature>
<dbReference type="SMART" id="SM00014">
    <property type="entry name" value="acidPPc"/>
    <property type="match status" value="1"/>
</dbReference>
<evidence type="ECO:0000313" key="4">
    <source>
        <dbReference type="Proteomes" id="UP001589619"/>
    </source>
</evidence>
<evidence type="ECO:0000313" key="3">
    <source>
        <dbReference type="EMBL" id="MFB9756390.1"/>
    </source>
</evidence>
<dbReference type="RefSeq" id="WP_344917510.1">
    <property type="nucleotide sequence ID" value="NZ_BAAAYO010000021.1"/>
</dbReference>
<feature type="transmembrane region" description="Helical" evidence="1">
    <location>
        <begin position="101"/>
        <end position="120"/>
    </location>
</feature>
<feature type="domain" description="Phosphatidic acid phosphatase type 2/haloperoxidase" evidence="2">
    <location>
        <begin position="57"/>
        <end position="166"/>
    </location>
</feature>
<accession>A0ABV5W731</accession>
<feature type="transmembrane region" description="Helical" evidence="1">
    <location>
        <begin position="151"/>
        <end position="170"/>
    </location>
</feature>
<sequence>MISLLQIDYDMFRFINGLAGHSNVLDGTMRFFSQQAEYLFFIGILVYWLTRSKTNRLMVLEALTSACTAFGVGFLVSHIVYRDRPFVVHSVHQLIEHAANASFPSDHAIGAFVISVSIWTFRRKEGWVWLGLAVCIAFSRIWTGVHYPTDVMMGAIIGVVSSIFIHFLFAKSRYIRTCTSACLTLWEKLERRLGIKWGA</sequence>
<name>A0ABV5W731_9BACL</name>
<dbReference type="InterPro" id="IPR036938">
    <property type="entry name" value="PAP2/HPO_sf"/>
</dbReference>
<dbReference type="EMBL" id="JBHMAG010000022">
    <property type="protein sequence ID" value="MFB9756390.1"/>
    <property type="molecule type" value="Genomic_DNA"/>
</dbReference>
<keyword evidence="1" id="KW-0472">Membrane</keyword>
<feature type="transmembrane region" description="Helical" evidence="1">
    <location>
        <begin position="127"/>
        <end position="145"/>
    </location>
</feature>
<comment type="caution">
    <text evidence="3">The sequence shown here is derived from an EMBL/GenBank/DDBJ whole genome shotgun (WGS) entry which is preliminary data.</text>
</comment>
<dbReference type="SUPFAM" id="SSF48317">
    <property type="entry name" value="Acid phosphatase/Vanadium-dependent haloperoxidase"/>
    <property type="match status" value="1"/>
</dbReference>
<gene>
    <name evidence="3" type="ORF">ACFFNY_32845</name>
</gene>
<dbReference type="PANTHER" id="PTHR14969:SF58">
    <property type="entry name" value="UNDECAPRENYL-DIPHOSPHATASE BCRC"/>
    <property type="match status" value="1"/>
</dbReference>
<dbReference type="InterPro" id="IPR000326">
    <property type="entry name" value="PAP2/HPO"/>
</dbReference>
<evidence type="ECO:0000256" key="1">
    <source>
        <dbReference type="SAM" id="Phobius"/>
    </source>
</evidence>
<organism evidence="3 4">
    <name type="scientific">Paenibacillus hodogayensis</name>
    <dbReference type="NCBI Taxonomy" id="279208"/>
    <lineage>
        <taxon>Bacteria</taxon>
        <taxon>Bacillati</taxon>
        <taxon>Bacillota</taxon>
        <taxon>Bacilli</taxon>
        <taxon>Bacillales</taxon>
        <taxon>Paenibacillaceae</taxon>
        <taxon>Paenibacillus</taxon>
    </lineage>
</organism>
<dbReference type="PANTHER" id="PTHR14969">
    <property type="entry name" value="SPHINGOSINE-1-PHOSPHATE PHOSPHOHYDROLASE"/>
    <property type="match status" value="1"/>
</dbReference>
<keyword evidence="4" id="KW-1185">Reference proteome</keyword>
<proteinExistence type="predicted"/>
<keyword evidence="1" id="KW-0812">Transmembrane</keyword>
<keyword evidence="1" id="KW-1133">Transmembrane helix</keyword>
<feature type="transmembrane region" description="Helical" evidence="1">
    <location>
        <begin position="62"/>
        <end position="81"/>
    </location>
</feature>
<dbReference type="Gene3D" id="1.20.144.10">
    <property type="entry name" value="Phosphatidic acid phosphatase type 2/haloperoxidase"/>
    <property type="match status" value="1"/>
</dbReference>
<dbReference type="InterPro" id="IPR033879">
    <property type="entry name" value="UPP_Pase"/>
</dbReference>
<dbReference type="CDD" id="cd03385">
    <property type="entry name" value="PAP2_BcrC_like"/>
    <property type="match status" value="1"/>
</dbReference>
<dbReference type="Proteomes" id="UP001589619">
    <property type="component" value="Unassembled WGS sequence"/>
</dbReference>
<protein>
    <submittedName>
        <fullName evidence="3">Undecaprenyl-diphosphatase</fullName>
    </submittedName>
</protein>
<reference evidence="3 4" key="1">
    <citation type="submission" date="2024-09" db="EMBL/GenBank/DDBJ databases">
        <authorList>
            <person name="Sun Q."/>
            <person name="Mori K."/>
        </authorList>
    </citation>
    <scope>NUCLEOTIDE SEQUENCE [LARGE SCALE GENOMIC DNA]</scope>
    <source>
        <strain evidence="3 4">JCM 12520</strain>
    </source>
</reference>
<dbReference type="Pfam" id="PF01569">
    <property type="entry name" value="PAP2"/>
    <property type="match status" value="1"/>
</dbReference>
<evidence type="ECO:0000259" key="2">
    <source>
        <dbReference type="SMART" id="SM00014"/>
    </source>
</evidence>